<accession>A0A4Z0MV57</accession>
<dbReference type="EC" id="2.7.7.7" evidence="10"/>
<keyword evidence="6" id="KW-0862">Zinc</keyword>
<evidence type="ECO:0000256" key="8">
    <source>
        <dbReference type="SAM" id="MobiDB-lite"/>
    </source>
</evidence>
<organism evidence="10 11">
    <name type="scientific">Hymenobacter wooponensis</name>
    <dbReference type="NCBI Taxonomy" id="1525360"/>
    <lineage>
        <taxon>Bacteria</taxon>
        <taxon>Pseudomonadati</taxon>
        <taxon>Bacteroidota</taxon>
        <taxon>Cytophagia</taxon>
        <taxon>Cytophagales</taxon>
        <taxon>Hymenobacteraceae</taxon>
        <taxon>Hymenobacter</taxon>
    </lineage>
</organism>
<keyword evidence="7" id="KW-0067">ATP-binding</keyword>
<dbReference type="InterPro" id="IPR027417">
    <property type="entry name" value="P-loop_NTPase"/>
</dbReference>
<dbReference type="PANTHER" id="PTHR11669:SF0">
    <property type="entry name" value="PROTEIN STICHEL-LIKE 2"/>
    <property type="match status" value="1"/>
</dbReference>
<dbReference type="RefSeq" id="WP_135529349.1">
    <property type="nucleotide sequence ID" value="NZ_SRKZ01000001.1"/>
</dbReference>
<name>A0A4Z0MV57_9BACT</name>
<dbReference type="Gene3D" id="1.10.8.60">
    <property type="match status" value="1"/>
</dbReference>
<gene>
    <name evidence="10" type="primary">dnaX</name>
    <name evidence="10" type="ORF">EU557_05305</name>
</gene>
<keyword evidence="3 10" id="KW-0548">Nucleotidyltransferase</keyword>
<feature type="region of interest" description="Disordered" evidence="8">
    <location>
        <begin position="539"/>
        <end position="564"/>
    </location>
</feature>
<keyword evidence="4" id="KW-0479">Metal-binding</keyword>
<evidence type="ECO:0000256" key="4">
    <source>
        <dbReference type="ARBA" id="ARBA00022723"/>
    </source>
</evidence>
<dbReference type="GO" id="GO:0005524">
    <property type="term" value="F:ATP binding"/>
    <property type="evidence" value="ECO:0007669"/>
    <property type="project" value="UniProtKB-KW"/>
</dbReference>
<evidence type="ECO:0000256" key="7">
    <source>
        <dbReference type="ARBA" id="ARBA00022840"/>
    </source>
</evidence>
<evidence type="ECO:0000256" key="2">
    <source>
        <dbReference type="ARBA" id="ARBA00022679"/>
    </source>
</evidence>
<comment type="similarity">
    <text evidence="1">Belongs to the DnaX/STICHEL family.</text>
</comment>
<dbReference type="Pfam" id="PF22608">
    <property type="entry name" value="DNAX_ATPase_lid"/>
    <property type="match status" value="1"/>
</dbReference>
<feature type="domain" description="AAA+ ATPase" evidence="9">
    <location>
        <begin position="38"/>
        <end position="215"/>
    </location>
</feature>
<dbReference type="InterPro" id="IPR045085">
    <property type="entry name" value="HLD_clamp_pol_III_gamma_tau"/>
</dbReference>
<keyword evidence="2 10" id="KW-0808">Transferase</keyword>
<dbReference type="Proteomes" id="UP000298284">
    <property type="component" value="Unassembled WGS sequence"/>
</dbReference>
<dbReference type="InterPro" id="IPR050238">
    <property type="entry name" value="DNA_Rep/Repair_Clamp_Loader"/>
</dbReference>
<evidence type="ECO:0000256" key="3">
    <source>
        <dbReference type="ARBA" id="ARBA00022695"/>
    </source>
</evidence>
<sequence>MENFVVSARKYRPATFRSVVGQQHVTTTLQNAIASQHLAQAFLFCGPRGVGKTTCARILAKTINCEFVEEHVRKGRPVSELLKAQPEIVPDVLQQAADPDNTPFELEACGKCSSCRAFQENASFNVHELDAASNNSVEDIRSLVEQVRYAPQQGRFKVYIIDEVHMLSNAAFNAFLKTLEEPPSYAIFILATTERHKIIPTILSRCQIFDFNRIRVDDIRGHLRYVATQEHIKAEDDALHLLAQKADGGLRDALSMFDQMVTFSGHDLRYKDVVQNLHILDYEYYFRLVDALLTENLSQTLLLLEEVVQNGFDLHNFVVGAAEHLRGLLVCKDPVTVQLLEVSDNIRARYVQQAQAAPLAFLLSALNLVSQCDREFKQAKNQRLHVELMLMKLAYLNGAVQFARDMGAGPAANAQPTSTSTPRASSDNGEAKKKSSVAPAAAPATDGLLSTTGTAEAPAPYASANGNGVANPPVAAASPAPEPARPLAHAPADPEPIVPVESGVEELHSTPSIENEAATVAPTTQKLRDTVPHVEIGRPSVAGHEPGQTPVTAAPLPPPRPGLPTGKPIGLGSKIPGLGSLNALKAQMEQQAAGKAALVDSEPSGPTTGLAPVNDEVLQRVWAELLEERKQNSMSEYSVLNRPVRANEQHVILLRVDNPVQEDQFNEFRAGFLGELRRRTGYPRLNVQVEVSEQVDTGRKLYTSSDKLEYLMEKYPMLSEMKQRLGLDADF</sequence>
<feature type="compositionally biased region" description="Low complexity" evidence="8">
    <location>
        <begin position="470"/>
        <end position="479"/>
    </location>
</feature>
<feature type="region of interest" description="Disordered" evidence="8">
    <location>
        <begin position="409"/>
        <end position="498"/>
    </location>
</feature>
<dbReference type="GO" id="GO:0003677">
    <property type="term" value="F:DNA binding"/>
    <property type="evidence" value="ECO:0007669"/>
    <property type="project" value="InterPro"/>
</dbReference>
<dbReference type="FunFam" id="1.10.8.60:FF:000013">
    <property type="entry name" value="DNA polymerase III subunit gamma/tau"/>
    <property type="match status" value="1"/>
</dbReference>
<dbReference type="InterPro" id="IPR003593">
    <property type="entry name" value="AAA+_ATPase"/>
</dbReference>
<dbReference type="Pfam" id="PF13177">
    <property type="entry name" value="DNA_pol3_delta2"/>
    <property type="match status" value="2"/>
</dbReference>
<dbReference type="SMART" id="SM00382">
    <property type="entry name" value="AAA"/>
    <property type="match status" value="1"/>
</dbReference>
<comment type="caution">
    <text evidence="10">The sequence shown here is derived from an EMBL/GenBank/DDBJ whole genome shotgun (WGS) entry which is preliminary data.</text>
</comment>
<feature type="compositionally biased region" description="Polar residues" evidence="8">
    <location>
        <begin position="414"/>
        <end position="428"/>
    </location>
</feature>
<dbReference type="GO" id="GO:0046872">
    <property type="term" value="F:metal ion binding"/>
    <property type="evidence" value="ECO:0007669"/>
    <property type="project" value="UniProtKB-KW"/>
</dbReference>
<dbReference type="Pfam" id="PF12169">
    <property type="entry name" value="DNA_pol3_gamma3"/>
    <property type="match status" value="1"/>
</dbReference>
<reference evidence="10 11" key="1">
    <citation type="submission" date="2019-04" db="EMBL/GenBank/DDBJ databases">
        <authorList>
            <person name="Feng G."/>
            <person name="Zhang J."/>
            <person name="Zhu H."/>
        </authorList>
    </citation>
    <scope>NUCLEOTIDE SEQUENCE [LARGE SCALE GENOMIC DNA]</scope>
    <source>
        <strain evidence="10 11">JCM 19491</strain>
    </source>
</reference>
<protein>
    <submittedName>
        <fullName evidence="10">DNA polymerase III subunit gamma/tau</fullName>
        <ecNumber evidence="10">2.7.7.7</ecNumber>
    </submittedName>
</protein>
<dbReference type="PANTHER" id="PTHR11669">
    <property type="entry name" value="REPLICATION FACTOR C / DNA POLYMERASE III GAMMA-TAU SUBUNIT"/>
    <property type="match status" value="1"/>
</dbReference>
<dbReference type="Gene3D" id="1.20.272.10">
    <property type="match status" value="1"/>
</dbReference>
<evidence type="ECO:0000256" key="6">
    <source>
        <dbReference type="ARBA" id="ARBA00022833"/>
    </source>
</evidence>
<dbReference type="Gene3D" id="3.40.50.300">
    <property type="entry name" value="P-loop containing nucleotide triphosphate hydrolases"/>
    <property type="match status" value="1"/>
</dbReference>
<evidence type="ECO:0000259" key="9">
    <source>
        <dbReference type="SMART" id="SM00382"/>
    </source>
</evidence>
<dbReference type="SUPFAM" id="SSF48019">
    <property type="entry name" value="post-AAA+ oligomerization domain-like"/>
    <property type="match status" value="1"/>
</dbReference>
<proteinExistence type="inferred from homology"/>
<evidence type="ECO:0000256" key="1">
    <source>
        <dbReference type="ARBA" id="ARBA00006360"/>
    </source>
</evidence>
<dbReference type="GO" id="GO:0006261">
    <property type="term" value="P:DNA-templated DNA replication"/>
    <property type="evidence" value="ECO:0007669"/>
    <property type="project" value="TreeGrafter"/>
</dbReference>
<evidence type="ECO:0000313" key="11">
    <source>
        <dbReference type="Proteomes" id="UP000298284"/>
    </source>
</evidence>
<evidence type="ECO:0000256" key="5">
    <source>
        <dbReference type="ARBA" id="ARBA00022741"/>
    </source>
</evidence>
<dbReference type="GO" id="GO:0003887">
    <property type="term" value="F:DNA-directed DNA polymerase activity"/>
    <property type="evidence" value="ECO:0007669"/>
    <property type="project" value="UniProtKB-EC"/>
</dbReference>
<dbReference type="OrthoDB" id="9810148at2"/>
<dbReference type="InterPro" id="IPR022754">
    <property type="entry name" value="DNA_pol_III_gamma-3"/>
</dbReference>
<dbReference type="AlphaFoldDB" id="A0A4Z0MV57"/>
<evidence type="ECO:0000313" key="10">
    <source>
        <dbReference type="EMBL" id="TGD83198.1"/>
    </source>
</evidence>
<dbReference type="CDD" id="cd18137">
    <property type="entry name" value="HLD_clamp_pol_III_gamma_tau"/>
    <property type="match status" value="1"/>
</dbReference>
<dbReference type="EMBL" id="SRKZ01000001">
    <property type="protein sequence ID" value="TGD83198.1"/>
    <property type="molecule type" value="Genomic_DNA"/>
</dbReference>
<keyword evidence="11" id="KW-1185">Reference proteome</keyword>
<dbReference type="SUPFAM" id="SSF52540">
    <property type="entry name" value="P-loop containing nucleoside triphosphate hydrolases"/>
    <property type="match status" value="1"/>
</dbReference>
<dbReference type="CDD" id="cd00009">
    <property type="entry name" value="AAA"/>
    <property type="match status" value="1"/>
</dbReference>
<keyword evidence="5" id="KW-0547">Nucleotide-binding</keyword>
<dbReference type="InterPro" id="IPR008921">
    <property type="entry name" value="DNA_pol3_clamp-load_cplx_C"/>
</dbReference>